<dbReference type="Pfam" id="PF25559">
    <property type="entry name" value="DUF7931"/>
    <property type="match status" value="1"/>
</dbReference>
<dbReference type="EMBL" id="CP081150">
    <property type="protein sequence ID" value="QZA78704.1"/>
    <property type="molecule type" value="Genomic_DNA"/>
</dbReference>
<evidence type="ECO:0000259" key="1">
    <source>
        <dbReference type="Pfam" id="PF25559"/>
    </source>
</evidence>
<proteinExistence type="predicted"/>
<dbReference type="Proteomes" id="UP000825679">
    <property type="component" value="Chromosome"/>
</dbReference>
<reference evidence="2 3" key="1">
    <citation type="submission" date="2021-08" db="EMBL/GenBank/DDBJ databases">
        <title>complete genome sequencing of Deefgea sp. D25.</title>
        <authorList>
            <person name="Bae J.-W."/>
            <person name="Gim D.-H."/>
        </authorList>
    </citation>
    <scope>NUCLEOTIDE SEQUENCE [LARGE SCALE GENOMIC DNA]</scope>
    <source>
        <strain evidence="2 3">D25</strain>
    </source>
</reference>
<dbReference type="InterPro" id="IPR057691">
    <property type="entry name" value="DUF7931"/>
</dbReference>
<evidence type="ECO:0000313" key="2">
    <source>
        <dbReference type="EMBL" id="QZA78704.1"/>
    </source>
</evidence>
<organism evidence="2 3">
    <name type="scientific">Deefgea tanakiae</name>
    <dbReference type="NCBI Taxonomy" id="2865840"/>
    <lineage>
        <taxon>Bacteria</taxon>
        <taxon>Pseudomonadati</taxon>
        <taxon>Pseudomonadota</taxon>
        <taxon>Betaproteobacteria</taxon>
        <taxon>Neisseriales</taxon>
        <taxon>Chitinibacteraceae</taxon>
        <taxon>Deefgea</taxon>
    </lineage>
</organism>
<gene>
    <name evidence="2" type="ORF">K4H28_04650</name>
</gene>
<dbReference type="RefSeq" id="WP_221007226.1">
    <property type="nucleotide sequence ID" value="NZ_CP081150.1"/>
</dbReference>
<name>A0ABX8ZBK0_9NEIS</name>
<sequence length="173" mass="20111">MATLFQTFQNPLTEPAQDVTPFDRKHSYQMAFQFTLQRAQRELILCEKDFSESALGSKACYDILWAFFTAPSSGQLKVLLHEADHLGAYCPRLLQLRDQFGHRIEIRQISETERGFDKGFVIADRQYFLQRHHYSSYRGEFGCDSRAVALLQHDFALLWEQASPPDGLQRLYI</sequence>
<feature type="domain" description="DUF7931" evidence="1">
    <location>
        <begin position="34"/>
        <end position="170"/>
    </location>
</feature>
<evidence type="ECO:0000313" key="3">
    <source>
        <dbReference type="Proteomes" id="UP000825679"/>
    </source>
</evidence>
<keyword evidence="3" id="KW-1185">Reference proteome</keyword>
<accession>A0ABX8ZBK0</accession>
<protein>
    <recommendedName>
        <fullName evidence="1">DUF7931 domain-containing protein</fullName>
    </recommendedName>
</protein>